<dbReference type="GO" id="GO:0005634">
    <property type="term" value="C:nucleus"/>
    <property type="evidence" value="ECO:0007669"/>
    <property type="project" value="UniProtKB-SubCell"/>
</dbReference>
<feature type="compositionally biased region" description="Polar residues" evidence="6">
    <location>
        <begin position="141"/>
        <end position="162"/>
    </location>
</feature>
<keyword evidence="3 5" id="KW-0238">DNA-binding</keyword>
<reference evidence="8" key="3">
    <citation type="submission" date="2019-06" db="EMBL/GenBank/DDBJ databases">
        <authorList>
            <person name="Poynton C."/>
            <person name="Hasenbein S."/>
            <person name="Benoit J.B."/>
            <person name="Sepulveda M.S."/>
            <person name="Poelchau M.F."/>
            <person name="Murali S.C."/>
            <person name="Chen S."/>
            <person name="Glastad K.M."/>
            <person name="Werren J.H."/>
            <person name="Vineis J.H."/>
            <person name="Bowen J.L."/>
            <person name="Friedrich M."/>
            <person name="Jones J."/>
            <person name="Robertson H.M."/>
            <person name="Feyereisen R."/>
            <person name="Mechler-Hickson A."/>
            <person name="Mathers N."/>
            <person name="Lee C.E."/>
            <person name="Colbourne J.K."/>
            <person name="Biales A."/>
            <person name="Johnston J.S."/>
            <person name="Wellborn G.A."/>
            <person name="Rosendale A.J."/>
            <person name="Cridge A.G."/>
            <person name="Munoz-Torres M.C."/>
            <person name="Bain P.A."/>
            <person name="Manny A.R."/>
            <person name="Major K.M."/>
            <person name="Lambert F.N."/>
            <person name="Vulpe C.D."/>
            <person name="Tuck P."/>
            <person name="Blalock B.J."/>
            <person name="Lin Y.-Y."/>
            <person name="Smith M.E."/>
            <person name="Ochoa-Acuna H."/>
            <person name="Chen M.-J.M."/>
            <person name="Childers C.P."/>
            <person name="Qu J."/>
            <person name="Dugan S."/>
            <person name="Lee S.L."/>
            <person name="Chao H."/>
            <person name="Dinh H."/>
            <person name="Han Y."/>
            <person name="Doddapaneni H."/>
            <person name="Worley K.C."/>
            <person name="Muzny D.M."/>
            <person name="Gibbs R.A."/>
            <person name="Richards S."/>
        </authorList>
    </citation>
    <scope>NUCLEOTIDE SEQUENCE</scope>
    <source>
        <strain evidence="8">HAZT.00-mixed</strain>
        <tissue evidence="8">Whole organism</tissue>
    </source>
</reference>
<comment type="caution">
    <text evidence="8">The sequence shown here is derived from an EMBL/GenBank/DDBJ whole genome shotgun (WGS) entry which is preliminary data.</text>
</comment>
<organism evidence="8">
    <name type="scientific">Hyalella azteca</name>
    <name type="common">Amphipod</name>
    <dbReference type="NCBI Taxonomy" id="294128"/>
    <lineage>
        <taxon>Eukaryota</taxon>
        <taxon>Metazoa</taxon>
        <taxon>Ecdysozoa</taxon>
        <taxon>Arthropoda</taxon>
        <taxon>Crustacea</taxon>
        <taxon>Multicrustacea</taxon>
        <taxon>Malacostraca</taxon>
        <taxon>Eumalacostraca</taxon>
        <taxon>Peracarida</taxon>
        <taxon>Amphipoda</taxon>
        <taxon>Senticaudata</taxon>
        <taxon>Talitrida</taxon>
        <taxon>Talitroidea</taxon>
        <taxon>Hyalellidae</taxon>
        <taxon>Hyalella</taxon>
    </lineage>
</organism>
<keyword evidence="4 5" id="KW-0539">Nucleus</keyword>
<evidence type="ECO:0000256" key="2">
    <source>
        <dbReference type="ARBA" id="ARBA00022833"/>
    </source>
</evidence>
<accession>A0A6A0H3L0</accession>
<dbReference type="AlphaFoldDB" id="A0A6A0H3L0"/>
<feature type="domain" description="DM" evidence="7">
    <location>
        <begin position="17"/>
        <end position="62"/>
    </location>
</feature>
<evidence type="ECO:0000256" key="1">
    <source>
        <dbReference type="ARBA" id="ARBA00022723"/>
    </source>
</evidence>
<gene>
    <name evidence="8" type="ORF">HAZT_HAZT010009</name>
</gene>
<sequence length="176" mass="20555">MPSEDHERTAKKRLQFCSMCRNHNVESRKTGHECQYRRCPCLLCQLTAQTRLVMKYQQALWRHLARNLTTRRLCDKCRNHSCFKTKRGHKKFCAYEACKCVLCQLTDKRRLIMKYQQRVRRVNVTAKAIPPNNELRESENEQSAEGSGNDVQPHISNRTSPTGKEMTEQSAVVDVL</sequence>
<dbReference type="InterPro" id="IPR026607">
    <property type="entry name" value="DMRT"/>
</dbReference>
<protein>
    <recommendedName>
        <fullName evidence="7">DM domain-containing protein</fullName>
    </recommendedName>
</protein>
<dbReference type="InterPro" id="IPR036407">
    <property type="entry name" value="DM_DNA-bd_sf"/>
</dbReference>
<evidence type="ECO:0000256" key="5">
    <source>
        <dbReference type="PROSITE-ProRule" id="PRU00070"/>
    </source>
</evidence>
<evidence type="ECO:0000313" key="8">
    <source>
        <dbReference type="EMBL" id="KAA0196342.1"/>
    </source>
</evidence>
<dbReference type="PANTHER" id="PTHR12322">
    <property type="entry name" value="DOUBLESEX AND MAB-3 RELATED TRANSCRIPTION FACTOR DMRT"/>
    <property type="match status" value="1"/>
</dbReference>
<keyword evidence="2 5" id="KW-0862">Zinc</keyword>
<evidence type="ECO:0000256" key="6">
    <source>
        <dbReference type="SAM" id="MobiDB-lite"/>
    </source>
</evidence>
<feature type="domain" description="DM" evidence="7">
    <location>
        <begin position="74"/>
        <end position="121"/>
    </location>
</feature>
<dbReference type="Proteomes" id="UP000711488">
    <property type="component" value="Unassembled WGS sequence"/>
</dbReference>
<dbReference type="Pfam" id="PF00751">
    <property type="entry name" value="DM"/>
    <property type="match status" value="2"/>
</dbReference>
<dbReference type="GO" id="GO:0007548">
    <property type="term" value="P:sex differentiation"/>
    <property type="evidence" value="ECO:0007669"/>
    <property type="project" value="TreeGrafter"/>
</dbReference>
<proteinExistence type="predicted"/>
<dbReference type="GO" id="GO:0046872">
    <property type="term" value="F:metal ion binding"/>
    <property type="evidence" value="ECO:0007669"/>
    <property type="project" value="UniProtKB-KW"/>
</dbReference>
<feature type="DNA-binding region" description="DM" evidence="5">
    <location>
        <begin position="74"/>
        <end position="121"/>
    </location>
</feature>
<keyword evidence="1 5" id="KW-0479">Metal-binding</keyword>
<reference evidence="8" key="1">
    <citation type="submission" date="2014-08" db="EMBL/GenBank/DDBJ databases">
        <authorList>
            <person name="Murali S."/>
            <person name="Richards S."/>
            <person name="Bandaranaike D."/>
            <person name="Bellair M."/>
            <person name="Blankenburg K."/>
            <person name="Chao H."/>
            <person name="Dinh H."/>
            <person name="Doddapaneni H."/>
            <person name="Dugan-Rocha S."/>
            <person name="Elkadiri S."/>
            <person name="Gnanaolivu R."/>
            <person name="Hughes D."/>
            <person name="Lee S."/>
            <person name="Li M."/>
            <person name="Ming W."/>
            <person name="Munidasa M."/>
            <person name="Muniz J."/>
            <person name="Nguyen L."/>
            <person name="Osuji N."/>
            <person name="Pu L.-L."/>
            <person name="Puazo M."/>
            <person name="Skinner E."/>
            <person name="Qu C."/>
            <person name="Quiroz J."/>
            <person name="Raj R."/>
            <person name="Weissenberger G."/>
            <person name="Xin Y."/>
            <person name="Zou X."/>
            <person name="Han Y."/>
            <person name="Worley K."/>
            <person name="Muzny D."/>
            <person name="Gibbs R."/>
        </authorList>
    </citation>
    <scope>NUCLEOTIDE SEQUENCE</scope>
    <source>
        <strain evidence="8">HAZT.00-mixed</strain>
        <tissue evidence="8">Whole organism</tissue>
    </source>
</reference>
<dbReference type="PROSITE" id="PS40000">
    <property type="entry name" value="DM_1"/>
    <property type="match status" value="1"/>
</dbReference>
<dbReference type="EMBL" id="JQDR03009001">
    <property type="protein sequence ID" value="KAA0196342.1"/>
    <property type="molecule type" value="Genomic_DNA"/>
</dbReference>
<dbReference type="SUPFAM" id="SSF82927">
    <property type="entry name" value="Cysteine-rich DNA binding domain, (DM domain)"/>
    <property type="match status" value="2"/>
</dbReference>
<feature type="region of interest" description="Disordered" evidence="6">
    <location>
        <begin position="130"/>
        <end position="176"/>
    </location>
</feature>
<dbReference type="PROSITE" id="PS50809">
    <property type="entry name" value="DM_2"/>
    <property type="match status" value="2"/>
</dbReference>
<dbReference type="SMART" id="SM00301">
    <property type="entry name" value="DM"/>
    <property type="match status" value="2"/>
</dbReference>
<dbReference type="PANTHER" id="PTHR12322:SF116">
    <property type="entry name" value="DOUBLESEX-MAB RELATED 99B"/>
    <property type="match status" value="1"/>
</dbReference>
<evidence type="ECO:0000256" key="4">
    <source>
        <dbReference type="ARBA" id="ARBA00023242"/>
    </source>
</evidence>
<evidence type="ECO:0000259" key="7">
    <source>
        <dbReference type="PROSITE" id="PS50809"/>
    </source>
</evidence>
<dbReference type="GO" id="GO:0000981">
    <property type="term" value="F:DNA-binding transcription factor activity, RNA polymerase II-specific"/>
    <property type="evidence" value="ECO:0007669"/>
    <property type="project" value="TreeGrafter"/>
</dbReference>
<dbReference type="InterPro" id="IPR001275">
    <property type="entry name" value="DM_DNA-bd"/>
</dbReference>
<dbReference type="Gene3D" id="4.10.1040.10">
    <property type="entry name" value="DM DNA-binding domain"/>
    <property type="match status" value="2"/>
</dbReference>
<evidence type="ECO:0000256" key="3">
    <source>
        <dbReference type="ARBA" id="ARBA00023125"/>
    </source>
</evidence>
<feature type="non-terminal residue" evidence="8">
    <location>
        <position position="176"/>
    </location>
</feature>
<reference evidence="8" key="2">
    <citation type="journal article" date="2018" name="Environ. Sci. Technol.">
        <title>The Toxicogenome of Hyalella azteca: A Model for Sediment Ecotoxicology and Evolutionary Toxicology.</title>
        <authorList>
            <person name="Poynton H.C."/>
            <person name="Hasenbein S."/>
            <person name="Benoit J.B."/>
            <person name="Sepulveda M.S."/>
            <person name="Poelchau M.F."/>
            <person name="Hughes D.S.T."/>
            <person name="Murali S.C."/>
            <person name="Chen S."/>
            <person name="Glastad K.M."/>
            <person name="Goodisman M.A.D."/>
            <person name="Werren J.H."/>
            <person name="Vineis J.H."/>
            <person name="Bowen J.L."/>
            <person name="Friedrich M."/>
            <person name="Jones J."/>
            <person name="Robertson H.M."/>
            <person name="Feyereisen R."/>
            <person name="Mechler-Hickson A."/>
            <person name="Mathers N."/>
            <person name="Lee C.E."/>
            <person name="Colbourne J.K."/>
            <person name="Biales A."/>
            <person name="Johnston J.S."/>
            <person name="Wellborn G.A."/>
            <person name="Rosendale A.J."/>
            <person name="Cridge A.G."/>
            <person name="Munoz-Torres M.C."/>
            <person name="Bain P.A."/>
            <person name="Manny A.R."/>
            <person name="Major K.M."/>
            <person name="Lambert F.N."/>
            <person name="Vulpe C.D."/>
            <person name="Tuck P."/>
            <person name="Blalock B.J."/>
            <person name="Lin Y.Y."/>
            <person name="Smith M.E."/>
            <person name="Ochoa-Acuna H."/>
            <person name="Chen M.M."/>
            <person name="Childers C.P."/>
            <person name="Qu J."/>
            <person name="Dugan S."/>
            <person name="Lee S.L."/>
            <person name="Chao H."/>
            <person name="Dinh H."/>
            <person name="Han Y."/>
            <person name="Doddapaneni H."/>
            <person name="Worley K.C."/>
            <person name="Muzny D.M."/>
            <person name="Gibbs R.A."/>
            <person name="Richards S."/>
        </authorList>
    </citation>
    <scope>NUCLEOTIDE SEQUENCE</scope>
    <source>
        <strain evidence="8">HAZT.00-mixed</strain>
        <tissue evidence="8">Whole organism</tissue>
    </source>
</reference>
<comment type="subcellular location">
    <subcellularLocation>
        <location evidence="5">Nucleus</location>
    </subcellularLocation>
</comment>
<feature type="DNA-binding region" description="DM" evidence="5">
    <location>
        <begin position="17"/>
        <end position="62"/>
    </location>
</feature>
<dbReference type="GO" id="GO:0000978">
    <property type="term" value="F:RNA polymerase II cis-regulatory region sequence-specific DNA binding"/>
    <property type="evidence" value="ECO:0007669"/>
    <property type="project" value="TreeGrafter"/>
</dbReference>
<name>A0A6A0H3L0_HYAAZ</name>